<dbReference type="NCBIfam" id="TIGR01428">
    <property type="entry name" value="HAD_type_II"/>
    <property type="match status" value="1"/>
</dbReference>
<dbReference type="GO" id="GO:0016791">
    <property type="term" value="F:phosphatase activity"/>
    <property type="evidence" value="ECO:0007669"/>
    <property type="project" value="UniProtKB-ARBA"/>
</dbReference>
<protein>
    <submittedName>
        <fullName evidence="3">Putative hydrolase</fullName>
    </submittedName>
</protein>
<dbReference type="STRING" id="1745343.A0A2J6PLV5"/>
<evidence type="ECO:0000313" key="4">
    <source>
        <dbReference type="Proteomes" id="UP000235672"/>
    </source>
</evidence>
<keyword evidence="4" id="KW-1185">Reference proteome</keyword>
<dbReference type="InterPro" id="IPR023214">
    <property type="entry name" value="HAD_sf"/>
</dbReference>
<proteinExistence type="inferred from homology"/>
<dbReference type="InterPro" id="IPR006328">
    <property type="entry name" value="2-HAD"/>
</dbReference>
<dbReference type="Pfam" id="PF00702">
    <property type="entry name" value="Hydrolase"/>
    <property type="match status" value="1"/>
</dbReference>
<dbReference type="AlphaFoldDB" id="A0A2J6PLV5"/>
<dbReference type="InterPro" id="IPR023198">
    <property type="entry name" value="PGP-like_dom2"/>
</dbReference>
<dbReference type="InterPro" id="IPR036412">
    <property type="entry name" value="HAD-like_sf"/>
</dbReference>
<dbReference type="GO" id="GO:0019120">
    <property type="term" value="F:hydrolase activity, acting on acid halide bonds, in C-halide compounds"/>
    <property type="evidence" value="ECO:0007669"/>
    <property type="project" value="InterPro"/>
</dbReference>
<organism evidence="3 4">
    <name type="scientific">Hyaloscypha hepaticicola</name>
    <dbReference type="NCBI Taxonomy" id="2082293"/>
    <lineage>
        <taxon>Eukaryota</taxon>
        <taxon>Fungi</taxon>
        <taxon>Dikarya</taxon>
        <taxon>Ascomycota</taxon>
        <taxon>Pezizomycotina</taxon>
        <taxon>Leotiomycetes</taxon>
        <taxon>Helotiales</taxon>
        <taxon>Hyaloscyphaceae</taxon>
        <taxon>Hyaloscypha</taxon>
    </lineage>
</organism>
<gene>
    <name evidence="3" type="ORF">NA56DRAFT_650439</name>
</gene>
<name>A0A2J6PLV5_9HELO</name>
<reference evidence="3 4" key="1">
    <citation type="submission" date="2016-05" db="EMBL/GenBank/DDBJ databases">
        <title>A degradative enzymes factory behind the ericoid mycorrhizal symbiosis.</title>
        <authorList>
            <consortium name="DOE Joint Genome Institute"/>
            <person name="Martino E."/>
            <person name="Morin E."/>
            <person name="Grelet G."/>
            <person name="Kuo A."/>
            <person name="Kohler A."/>
            <person name="Daghino S."/>
            <person name="Barry K."/>
            <person name="Choi C."/>
            <person name="Cichocki N."/>
            <person name="Clum A."/>
            <person name="Copeland A."/>
            <person name="Hainaut M."/>
            <person name="Haridas S."/>
            <person name="Labutti K."/>
            <person name="Lindquist E."/>
            <person name="Lipzen A."/>
            <person name="Khouja H.-R."/>
            <person name="Murat C."/>
            <person name="Ohm R."/>
            <person name="Olson A."/>
            <person name="Spatafora J."/>
            <person name="Veneault-Fourrey C."/>
            <person name="Henrissat B."/>
            <person name="Grigoriev I."/>
            <person name="Martin F."/>
            <person name="Perotto S."/>
        </authorList>
    </citation>
    <scope>NUCLEOTIDE SEQUENCE [LARGE SCALE GENOMIC DNA]</scope>
    <source>
        <strain evidence="3 4">UAMH 7357</strain>
    </source>
</reference>
<comment type="similarity">
    <text evidence="1">Belongs to the HAD-like hydrolase superfamily. S-2-haloalkanoic acid dehalogenase family.</text>
</comment>
<dbReference type="InterPro" id="IPR006439">
    <property type="entry name" value="HAD-SF_hydro_IA"/>
</dbReference>
<accession>A0A2J6PLV5</accession>
<dbReference type="SFLD" id="SFLDS00003">
    <property type="entry name" value="Haloacid_Dehalogenase"/>
    <property type="match status" value="1"/>
</dbReference>
<sequence>MTQNTNSYRGPVKAVLFDFMGTCLDWHSSVIAVLPSTLSQDVRSNFALEWRQAYFDANFLRQNAGKPPEDIGLTHRRVLDEVLEKHPDIKSLFTDEVKDRLVKAWHSQKAWPEVNDAIQELKGRGWEVFVHANGTTRLQLDIVRSSGLNFDMLFSSELLGCYKPAPENYLKVLDLLKLGPEQCVTVAAHAYDLRGAKAVGMRTVYVYRWTDDVLEVQEIIKGENDAYLNDMKDLADTIASL</sequence>
<dbReference type="SUPFAM" id="SSF56784">
    <property type="entry name" value="HAD-like"/>
    <property type="match status" value="1"/>
</dbReference>
<evidence type="ECO:0000256" key="1">
    <source>
        <dbReference type="ARBA" id="ARBA00008106"/>
    </source>
</evidence>
<dbReference type="InterPro" id="IPR051540">
    <property type="entry name" value="S-2-haloacid_dehalogenase"/>
</dbReference>
<keyword evidence="2 3" id="KW-0378">Hydrolase</keyword>
<dbReference type="NCBIfam" id="TIGR01493">
    <property type="entry name" value="HAD-SF-IA-v2"/>
    <property type="match status" value="1"/>
</dbReference>
<dbReference type="Gene3D" id="3.40.50.1000">
    <property type="entry name" value="HAD superfamily/HAD-like"/>
    <property type="match status" value="1"/>
</dbReference>
<dbReference type="Gene3D" id="1.10.150.240">
    <property type="entry name" value="Putative phosphatase, domain 2"/>
    <property type="match status" value="1"/>
</dbReference>
<dbReference type="PRINTS" id="PR00413">
    <property type="entry name" value="HADHALOGNASE"/>
</dbReference>
<dbReference type="SFLD" id="SFLDG01129">
    <property type="entry name" value="C1.5:_HAD__Beta-PGM__Phosphata"/>
    <property type="match status" value="1"/>
</dbReference>
<evidence type="ECO:0000256" key="2">
    <source>
        <dbReference type="ARBA" id="ARBA00022801"/>
    </source>
</evidence>
<evidence type="ECO:0000313" key="3">
    <source>
        <dbReference type="EMBL" id="PMD15042.1"/>
    </source>
</evidence>
<dbReference type="OrthoDB" id="2363873at2759"/>
<dbReference type="EMBL" id="KZ613516">
    <property type="protein sequence ID" value="PMD15042.1"/>
    <property type="molecule type" value="Genomic_DNA"/>
</dbReference>
<dbReference type="Proteomes" id="UP000235672">
    <property type="component" value="Unassembled WGS sequence"/>
</dbReference>
<dbReference type="PANTHER" id="PTHR43316">
    <property type="entry name" value="HYDROLASE, HALOACID DELAHOGENASE-RELATED"/>
    <property type="match status" value="1"/>
</dbReference>
<dbReference type="PANTHER" id="PTHR43316:SF3">
    <property type="entry name" value="HALOACID DEHALOGENASE, TYPE II (AFU_ORTHOLOGUE AFUA_2G07750)-RELATED"/>
    <property type="match status" value="1"/>
</dbReference>